<evidence type="ECO:0000259" key="6">
    <source>
        <dbReference type="Pfam" id="PF02544"/>
    </source>
</evidence>
<proteinExistence type="inferred from homology"/>
<name>A0A8E2JY76_9PEZI</name>
<dbReference type="GO" id="GO:0102389">
    <property type="term" value="F:polyprenol reductase activity"/>
    <property type="evidence" value="ECO:0007669"/>
    <property type="project" value="UniProtKB-UniRule"/>
</dbReference>
<dbReference type="PROSITE" id="PS50244">
    <property type="entry name" value="S5A_REDUCTASE"/>
    <property type="match status" value="1"/>
</dbReference>
<dbReference type="PANTHER" id="PTHR14624:SF0">
    <property type="entry name" value="POLYPRENOL REDUCTASE"/>
    <property type="match status" value="1"/>
</dbReference>
<keyword evidence="3 5" id="KW-1133">Transmembrane helix</keyword>
<feature type="transmembrane region" description="Helical" evidence="5">
    <location>
        <begin position="84"/>
        <end position="101"/>
    </location>
</feature>
<sequence length="337" mass="37334">MNSVDFWLGLLNPILLLRTFYLAAAALILFIYAVPIFRARFLAYGSRAISPSKQTPKPTSHPQPSTRFLRLLDRLTTYRVPHSYFTHFYILSVLCSIFWLHQLQTRGPVFQHLAQLTSTPSNTHNPNGFAARYQPAAAAPPEVSSMIVSQIYLVNGLMLLQGVRRLAECCFYTSGSKSQMWIGHYALGILFYSTVNIALWIEGTPALLASPATAPSPQRTSLKSALLVPLLLTTDILQHTHHAYLSSLRRSGTYVLPTSPLFPRILCPHYTLEVLHYALLALLAAPVGRALNYTLVAAVVLVGVNLGVTAEGTRAWCVERFGAEKVRGMARMVVGVW</sequence>
<comment type="function">
    <text evidence="5">Plays a key role in early steps of protein N-linked glycosylation by being involved in the conversion of polyprenol into dolichol. Acts as a polyprenal reductase that mediates the reduction of polyprenal into dolichal in a NADP-dependent mechanism. Dolichols are required for the synthesis of dolichol-linked monosaccharides and the oligosaccharide precursor used for N-glycosylation.</text>
</comment>
<accession>A0A8E2JY76</accession>
<protein>
    <recommendedName>
        <fullName evidence="5">Polyprenal reductase</fullName>
        <ecNumber evidence="5">1.3.1.94</ecNumber>
    </recommendedName>
</protein>
<evidence type="ECO:0000313" key="8">
    <source>
        <dbReference type="Proteomes" id="UP000250140"/>
    </source>
</evidence>
<feature type="transmembrane region" description="Helical" evidence="5">
    <location>
        <begin position="181"/>
        <end position="201"/>
    </location>
</feature>
<dbReference type="Proteomes" id="UP000250140">
    <property type="component" value="Unassembled WGS sequence"/>
</dbReference>
<dbReference type="EC" id="1.3.1.94" evidence="5"/>
<dbReference type="GO" id="GO:0016095">
    <property type="term" value="P:polyprenol catabolic process"/>
    <property type="evidence" value="ECO:0007669"/>
    <property type="project" value="UniProtKB-UniRule"/>
</dbReference>
<evidence type="ECO:0000256" key="2">
    <source>
        <dbReference type="ARBA" id="ARBA00022692"/>
    </source>
</evidence>
<keyword evidence="5" id="KW-0256">Endoplasmic reticulum</keyword>
<dbReference type="GO" id="GO:0160198">
    <property type="term" value="F:polyprenal reductase activity"/>
    <property type="evidence" value="ECO:0007669"/>
    <property type="project" value="UniProtKB-EC"/>
</dbReference>
<evidence type="ECO:0000256" key="3">
    <source>
        <dbReference type="ARBA" id="ARBA00022989"/>
    </source>
</evidence>
<comment type="pathway">
    <text evidence="5">Protein modification; protein glycosylation.</text>
</comment>
<dbReference type="EMBL" id="KV748661">
    <property type="protein sequence ID" value="OCL13863.1"/>
    <property type="molecule type" value="Genomic_DNA"/>
</dbReference>
<reference evidence="7 8" key="1">
    <citation type="journal article" date="2016" name="Nat. Commun.">
        <title>Ectomycorrhizal ecology is imprinted in the genome of the dominant symbiotic fungus Cenococcum geophilum.</title>
        <authorList>
            <consortium name="DOE Joint Genome Institute"/>
            <person name="Peter M."/>
            <person name="Kohler A."/>
            <person name="Ohm R.A."/>
            <person name="Kuo A."/>
            <person name="Krutzmann J."/>
            <person name="Morin E."/>
            <person name="Arend M."/>
            <person name="Barry K.W."/>
            <person name="Binder M."/>
            <person name="Choi C."/>
            <person name="Clum A."/>
            <person name="Copeland A."/>
            <person name="Grisel N."/>
            <person name="Haridas S."/>
            <person name="Kipfer T."/>
            <person name="LaButti K."/>
            <person name="Lindquist E."/>
            <person name="Lipzen A."/>
            <person name="Maire R."/>
            <person name="Meier B."/>
            <person name="Mihaltcheva S."/>
            <person name="Molinier V."/>
            <person name="Murat C."/>
            <person name="Poggeler S."/>
            <person name="Quandt C.A."/>
            <person name="Sperisen C."/>
            <person name="Tritt A."/>
            <person name="Tisserant E."/>
            <person name="Crous P.W."/>
            <person name="Henrissat B."/>
            <person name="Nehls U."/>
            <person name="Egli S."/>
            <person name="Spatafora J.W."/>
            <person name="Grigoriev I.V."/>
            <person name="Martin F.M."/>
        </authorList>
    </citation>
    <scope>NUCLEOTIDE SEQUENCE [LARGE SCALE GENOMIC DNA]</scope>
    <source>
        <strain evidence="7 8">CBS 207.34</strain>
    </source>
</reference>
<dbReference type="OrthoDB" id="541710at2759"/>
<evidence type="ECO:0000256" key="5">
    <source>
        <dbReference type="RuleBase" id="RU367081"/>
    </source>
</evidence>
<feature type="transmembrane region" description="Helical" evidence="5">
    <location>
        <begin position="290"/>
        <end position="310"/>
    </location>
</feature>
<dbReference type="InterPro" id="IPR039698">
    <property type="entry name" value="Dfg10/SRD5A3"/>
</dbReference>
<feature type="transmembrane region" description="Helical" evidence="5">
    <location>
        <begin position="20"/>
        <end position="37"/>
    </location>
</feature>
<dbReference type="UniPathway" id="UPA00378"/>
<feature type="transmembrane region" description="Helical" evidence="5">
    <location>
        <begin position="143"/>
        <end position="160"/>
    </location>
</feature>
<dbReference type="PANTHER" id="PTHR14624">
    <property type="entry name" value="DFG10 PROTEIN"/>
    <property type="match status" value="1"/>
</dbReference>
<keyword evidence="5" id="KW-0521">NADP</keyword>
<keyword evidence="2 5" id="KW-0812">Transmembrane</keyword>
<keyword evidence="8" id="KW-1185">Reference proteome</keyword>
<keyword evidence="5" id="KW-0560">Oxidoreductase</keyword>
<dbReference type="InterPro" id="IPR001104">
    <property type="entry name" value="3-oxo-5_a-steroid_4-DH_C"/>
</dbReference>
<evidence type="ECO:0000256" key="4">
    <source>
        <dbReference type="ARBA" id="ARBA00023136"/>
    </source>
</evidence>
<comment type="similarity">
    <text evidence="5">Belongs to the steroid 5-alpha reductase family. Polyprenal reductase subfamily.</text>
</comment>
<dbReference type="GO" id="GO:0005789">
    <property type="term" value="C:endoplasmic reticulum membrane"/>
    <property type="evidence" value="ECO:0007669"/>
    <property type="project" value="UniProtKB-SubCell"/>
</dbReference>
<comment type="catalytic activity">
    <reaction evidence="5">
        <text>a di-trans,poly-cis-dolichal + NADP(+) = a di-trans,poly-cis-polyprenal + NADPH + H(+)</text>
        <dbReference type="Rhea" id="RHEA:80727"/>
        <dbReference type="Rhea" id="RHEA-COMP:19536"/>
        <dbReference type="Rhea" id="RHEA-COMP:19537"/>
        <dbReference type="ChEBI" id="CHEBI:15378"/>
        <dbReference type="ChEBI" id="CHEBI:57783"/>
        <dbReference type="ChEBI" id="CHEBI:58349"/>
        <dbReference type="ChEBI" id="CHEBI:231623"/>
        <dbReference type="ChEBI" id="CHEBI:231637"/>
        <dbReference type="EC" id="1.3.1.94"/>
    </reaction>
    <physiologicalReaction direction="right-to-left" evidence="5">
        <dbReference type="Rhea" id="RHEA:80729"/>
    </physiologicalReaction>
</comment>
<dbReference type="GO" id="GO:0003865">
    <property type="term" value="F:3-oxo-5-alpha-steroid 4-dehydrogenase activity"/>
    <property type="evidence" value="ECO:0007669"/>
    <property type="project" value="TreeGrafter"/>
</dbReference>
<dbReference type="Pfam" id="PF02544">
    <property type="entry name" value="Steroid_dh"/>
    <property type="match status" value="1"/>
</dbReference>
<evidence type="ECO:0000313" key="7">
    <source>
        <dbReference type="EMBL" id="OCL13863.1"/>
    </source>
</evidence>
<keyword evidence="4 5" id="KW-0472">Membrane</keyword>
<organism evidence="7 8">
    <name type="scientific">Glonium stellatum</name>
    <dbReference type="NCBI Taxonomy" id="574774"/>
    <lineage>
        <taxon>Eukaryota</taxon>
        <taxon>Fungi</taxon>
        <taxon>Dikarya</taxon>
        <taxon>Ascomycota</taxon>
        <taxon>Pezizomycotina</taxon>
        <taxon>Dothideomycetes</taxon>
        <taxon>Pleosporomycetidae</taxon>
        <taxon>Gloniales</taxon>
        <taxon>Gloniaceae</taxon>
        <taxon>Glonium</taxon>
    </lineage>
</organism>
<evidence type="ECO:0000256" key="1">
    <source>
        <dbReference type="ARBA" id="ARBA00004127"/>
    </source>
</evidence>
<feature type="domain" description="3-oxo-5-alpha-steroid 4-dehydrogenase C-terminal" evidence="6">
    <location>
        <begin position="224"/>
        <end position="321"/>
    </location>
</feature>
<dbReference type="AlphaFoldDB" id="A0A8E2JY76"/>
<dbReference type="GO" id="GO:0006488">
    <property type="term" value="P:dolichol-linked oligosaccharide biosynthetic process"/>
    <property type="evidence" value="ECO:0007669"/>
    <property type="project" value="UniProtKB-UniRule"/>
</dbReference>
<gene>
    <name evidence="7" type="ORF">AOQ84DRAFT_80484</name>
</gene>
<comment type="subcellular location">
    <subcellularLocation>
        <location evidence="1">Endomembrane system</location>
        <topology evidence="1">Multi-pass membrane protein</topology>
    </subcellularLocation>
    <subcellularLocation>
        <location evidence="5">Endoplasmic reticulum membrane</location>
    </subcellularLocation>
</comment>